<keyword evidence="7" id="KW-1185">Reference proteome</keyword>
<dbReference type="CDD" id="cd03467">
    <property type="entry name" value="Rieske"/>
    <property type="match status" value="1"/>
</dbReference>
<dbReference type="RefSeq" id="WP_193929265.1">
    <property type="nucleotide sequence ID" value="NZ_JADEYC010000026.1"/>
</dbReference>
<dbReference type="EMBL" id="JADEYC010000026">
    <property type="protein sequence ID" value="MBE9375817.1"/>
    <property type="molecule type" value="Genomic_DNA"/>
</dbReference>
<dbReference type="GO" id="GO:0016705">
    <property type="term" value="F:oxidoreductase activity, acting on paired donors, with incorporation or reduction of molecular oxygen"/>
    <property type="evidence" value="ECO:0007669"/>
    <property type="project" value="UniProtKB-ARBA"/>
</dbReference>
<evidence type="ECO:0000256" key="2">
    <source>
        <dbReference type="ARBA" id="ARBA00022723"/>
    </source>
</evidence>
<dbReference type="Pfam" id="PF00355">
    <property type="entry name" value="Rieske"/>
    <property type="match status" value="1"/>
</dbReference>
<keyword evidence="2" id="KW-0479">Metal-binding</keyword>
<dbReference type="Gene3D" id="2.102.10.10">
    <property type="entry name" value="Rieske [2Fe-2S] iron-sulphur domain"/>
    <property type="match status" value="1"/>
</dbReference>
<organism evidence="6 7">
    <name type="scientific">Saccharopolyspora montiporae</name>
    <dbReference type="NCBI Taxonomy" id="2781240"/>
    <lineage>
        <taxon>Bacteria</taxon>
        <taxon>Bacillati</taxon>
        <taxon>Actinomycetota</taxon>
        <taxon>Actinomycetes</taxon>
        <taxon>Pseudonocardiales</taxon>
        <taxon>Pseudonocardiaceae</taxon>
        <taxon>Saccharopolyspora</taxon>
    </lineage>
</organism>
<comment type="caution">
    <text evidence="6">The sequence shown here is derived from an EMBL/GenBank/DDBJ whole genome shotgun (WGS) entry which is preliminary data.</text>
</comment>
<evidence type="ECO:0000313" key="7">
    <source>
        <dbReference type="Proteomes" id="UP000598360"/>
    </source>
</evidence>
<evidence type="ECO:0000259" key="5">
    <source>
        <dbReference type="PROSITE" id="PS51296"/>
    </source>
</evidence>
<dbReference type="InterPro" id="IPR036922">
    <property type="entry name" value="Rieske_2Fe-2S_sf"/>
</dbReference>
<dbReference type="GO" id="GO:0051537">
    <property type="term" value="F:2 iron, 2 sulfur cluster binding"/>
    <property type="evidence" value="ECO:0007669"/>
    <property type="project" value="UniProtKB-KW"/>
</dbReference>
<dbReference type="GO" id="GO:0004497">
    <property type="term" value="F:monooxygenase activity"/>
    <property type="evidence" value="ECO:0007669"/>
    <property type="project" value="UniProtKB-ARBA"/>
</dbReference>
<keyword evidence="3" id="KW-0408">Iron</keyword>
<gene>
    <name evidence="6" type="ORF">IQ251_15305</name>
</gene>
<dbReference type="AlphaFoldDB" id="A0A929G1G5"/>
<evidence type="ECO:0000256" key="3">
    <source>
        <dbReference type="ARBA" id="ARBA00023004"/>
    </source>
</evidence>
<dbReference type="SUPFAM" id="SSF50022">
    <property type="entry name" value="ISP domain"/>
    <property type="match status" value="1"/>
</dbReference>
<keyword evidence="1" id="KW-0001">2Fe-2S</keyword>
<name>A0A929G1G5_9PSEU</name>
<dbReference type="GO" id="GO:0046872">
    <property type="term" value="F:metal ion binding"/>
    <property type="evidence" value="ECO:0007669"/>
    <property type="project" value="UniProtKB-KW"/>
</dbReference>
<proteinExistence type="predicted"/>
<reference evidence="6" key="1">
    <citation type="submission" date="2020-10" db="EMBL/GenBank/DDBJ databases">
        <title>Diversity and distribution of actinomycetes associated with coral in the coast of Hainan.</title>
        <authorList>
            <person name="Li F."/>
        </authorList>
    </citation>
    <scope>NUCLEOTIDE SEQUENCE</scope>
    <source>
        <strain evidence="6">HNM0983</strain>
    </source>
</reference>
<protein>
    <submittedName>
        <fullName evidence="6">Rieske (2Fe-2S) protein</fullName>
    </submittedName>
</protein>
<keyword evidence="4" id="KW-0411">Iron-sulfur</keyword>
<evidence type="ECO:0000313" key="6">
    <source>
        <dbReference type="EMBL" id="MBE9375817.1"/>
    </source>
</evidence>
<dbReference type="PANTHER" id="PTHR21496:SF23">
    <property type="entry name" value="3-PHENYLPROPIONATE_CINNAMIC ACID DIOXYGENASE FERREDOXIN SUBUNIT"/>
    <property type="match status" value="1"/>
</dbReference>
<dbReference type="InterPro" id="IPR017941">
    <property type="entry name" value="Rieske_2Fe-2S"/>
</dbReference>
<evidence type="ECO:0000256" key="4">
    <source>
        <dbReference type="ARBA" id="ARBA00023014"/>
    </source>
</evidence>
<dbReference type="PANTHER" id="PTHR21496">
    <property type="entry name" value="FERREDOXIN-RELATED"/>
    <property type="match status" value="1"/>
</dbReference>
<feature type="domain" description="Rieske" evidence="5">
    <location>
        <begin position="6"/>
        <end position="122"/>
    </location>
</feature>
<accession>A0A929G1G5</accession>
<dbReference type="PROSITE" id="PS51296">
    <property type="entry name" value="RIESKE"/>
    <property type="match status" value="1"/>
</dbReference>
<sequence>MAAATRYLVAPSEDVPEGGRCVVDVAGRTIGVFRFDGRLAAYENVCPHQGGPVCQGRLVSRVTEVLDAEKRSRGTDFDTSDPHIVCPWHGFEFSLGSGAHPGRERIRLRGFPVEERGGNVYVTA</sequence>
<dbReference type="Proteomes" id="UP000598360">
    <property type="component" value="Unassembled WGS sequence"/>
</dbReference>
<evidence type="ECO:0000256" key="1">
    <source>
        <dbReference type="ARBA" id="ARBA00022714"/>
    </source>
</evidence>